<dbReference type="AlphaFoldDB" id="A0A1D5UK34"/>
<dbReference type="Pfam" id="PF00646">
    <property type="entry name" value="F-box"/>
    <property type="match status" value="1"/>
</dbReference>
<dbReference type="EnsemblPlants" id="TraesCS2D02G258200.1">
    <property type="protein sequence ID" value="TraesCS2D02G258200.1"/>
    <property type="gene ID" value="TraesCS2D02G258200"/>
</dbReference>
<dbReference type="PANTHER" id="PTHR32133">
    <property type="entry name" value="OS07G0120400 PROTEIN"/>
    <property type="match status" value="1"/>
</dbReference>
<dbReference type="InterPro" id="IPR011043">
    <property type="entry name" value="Gal_Oxase/kelch_b-propeller"/>
</dbReference>
<protein>
    <submittedName>
        <fullName evidence="4">Uncharacterized protein</fullName>
    </submittedName>
</protein>
<dbReference type="Pfam" id="PF23635">
    <property type="entry name" value="Beta-prop_AT5G49610-like"/>
    <property type="match status" value="1"/>
</dbReference>
<dbReference type="InterPro" id="IPR001810">
    <property type="entry name" value="F-box_dom"/>
</dbReference>
<dbReference type="Gramene" id="TraesPARA_EIv1.0_0689980.1">
    <property type="protein sequence ID" value="TraesPARA_EIv1.0_0689980.1.CDS"/>
    <property type="gene ID" value="TraesPARA_EIv1.0_0689980"/>
</dbReference>
<feature type="domain" description="F-box" evidence="2">
    <location>
        <begin position="38"/>
        <end position="76"/>
    </location>
</feature>
<dbReference type="Gramene" id="TraesCLE_scaffold_039248_01G000400.1">
    <property type="protein sequence ID" value="TraesCLE_scaffold_039248_01G000400.1"/>
    <property type="gene ID" value="TraesCLE_scaffold_039248_01G000400"/>
</dbReference>
<dbReference type="Gramene" id="TraesROB_scaffold_061967_01G000100.1">
    <property type="protein sequence ID" value="TraesROB_scaffold_061967_01G000100.1"/>
    <property type="gene ID" value="TraesROB_scaffold_061967_01G000100"/>
</dbReference>
<feature type="domain" description="F-box protein AT5G49610-like beta-propeller" evidence="3">
    <location>
        <begin position="123"/>
        <end position="387"/>
    </location>
</feature>
<dbReference type="PANTHER" id="PTHR32133:SF318">
    <property type="entry name" value="GENOME ASSEMBLY, CHROMOSOME: II"/>
    <property type="match status" value="1"/>
</dbReference>
<dbReference type="Gramene" id="TraesCS2D03G0596700.1">
    <property type="protein sequence ID" value="TraesCS2D03G0596700.1.CDS"/>
    <property type="gene ID" value="TraesCS2D03G0596700"/>
</dbReference>
<dbReference type="Gramene" id="TraesCS2D02G258200.1">
    <property type="protein sequence ID" value="TraesCS2D02G258200.1"/>
    <property type="gene ID" value="TraesCS2D02G258200"/>
</dbReference>
<dbReference type="RefSeq" id="XP_044328149.1">
    <property type="nucleotide sequence ID" value="XM_044472214.1"/>
</dbReference>
<dbReference type="Gramene" id="TraesCAD_scaffold_028669_01G000400.1">
    <property type="protein sequence ID" value="TraesCAD_scaffold_028669_01G000400.1"/>
    <property type="gene ID" value="TraesCAD_scaffold_028669_01G000400"/>
</dbReference>
<dbReference type="SUPFAM" id="SSF81383">
    <property type="entry name" value="F-box domain"/>
    <property type="match status" value="1"/>
</dbReference>
<organism evidence="4">
    <name type="scientific">Triticum aestivum</name>
    <name type="common">Wheat</name>
    <dbReference type="NCBI Taxonomy" id="4565"/>
    <lineage>
        <taxon>Eukaryota</taxon>
        <taxon>Viridiplantae</taxon>
        <taxon>Streptophyta</taxon>
        <taxon>Embryophyta</taxon>
        <taxon>Tracheophyta</taxon>
        <taxon>Spermatophyta</taxon>
        <taxon>Magnoliopsida</taxon>
        <taxon>Liliopsida</taxon>
        <taxon>Poales</taxon>
        <taxon>Poaceae</taxon>
        <taxon>BOP clade</taxon>
        <taxon>Pooideae</taxon>
        <taxon>Triticodae</taxon>
        <taxon>Triticeae</taxon>
        <taxon>Triticinae</taxon>
        <taxon>Triticum</taxon>
    </lineage>
</organism>
<name>A0A1D5UK34_WHEAT</name>
<evidence type="ECO:0000313" key="4">
    <source>
        <dbReference type="EnsemblPlants" id="TraesCS2D02G258200.1"/>
    </source>
</evidence>
<evidence type="ECO:0000259" key="2">
    <source>
        <dbReference type="Pfam" id="PF00646"/>
    </source>
</evidence>
<dbReference type="SUPFAM" id="SSF50965">
    <property type="entry name" value="Galactose oxidase, central domain"/>
    <property type="match status" value="1"/>
</dbReference>
<evidence type="ECO:0000259" key="3">
    <source>
        <dbReference type="Pfam" id="PF23635"/>
    </source>
</evidence>
<feature type="region of interest" description="Disordered" evidence="1">
    <location>
        <begin position="1"/>
        <end position="30"/>
    </location>
</feature>
<sequence>MGWENLPKPKAHLETTRNPRLHRATSASTTMSASSLMEDLVEQILLRLPPEDPACLVRASVVCKPWRRLVAGPAFRRRYREFHRRPHLLGVLQILQGDEPYYSRFVPTSVFRVVDPVLPCWLVVDCRHGRALFATTNPHIEGTLDLVVWEPMTDDQRRVPQPSPEPEDYVDYAAAVLCAAEGCDHCGCEGGPFRVAFVSTDKGKGVTSARLYSSETGAWNEITSLHHPEVDANFAASFHVGDALYFRGIGNYTIEYQLTTARLSVLEALAKCYGRLVTMEDGGLGFAAVDNTIITLWSRETGPEGAETWTQRRVIDLKTLLSEDALSHSINGIKYYSWIPVASVVGFAEGTDAIFVGTIACVYMIELKSGRVRKVLDEYGRVCPYMGFYIPDMKVASTAEGPKECLLNL</sequence>
<reference evidence="4" key="2">
    <citation type="submission" date="2018-10" db="UniProtKB">
        <authorList>
            <consortium name="EnsemblPlants"/>
        </authorList>
    </citation>
    <scope>IDENTIFICATION</scope>
</reference>
<dbReference type="OMA" id="TWSSTHA"/>
<dbReference type="OrthoDB" id="588921at2759"/>
<keyword evidence="5" id="KW-1185">Reference proteome</keyword>
<dbReference type="InterPro" id="IPR036047">
    <property type="entry name" value="F-box-like_dom_sf"/>
</dbReference>
<dbReference type="Gramene" id="TraesARI2D03G01200860.1">
    <property type="protein sequence ID" value="TraesARI2D03G01200860.1"/>
    <property type="gene ID" value="TraesARI2D03G01200860"/>
</dbReference>
<dbReference type="GeneID" id="123049269"/>
<evidence type="ECO:0000256" key="1">
    <source>
        <dbReference type="SAM" id="MobiDB-lite"/>
    </source>
</evidence>
<evidence type="ECO:0000313" key="5">
    <source>
        <dbReference type="Proteomes" id="UP000019116"/>
    </source>
</evidence>
<dbReference type="Proteomes" id="UP000019116">
    <property type="component" value="Chromosome 2D"/>
</dbReference>
<dbReference type="SMR" id="A0A1D5UK34"/>
<gene>
    <name evidence="4" type="primary">LOC123049269</name>
</gene>
<dbReference type="Gramene" id="TraesWEE_scaffold_057106_01G000100.1">
    <property type="protein sequence ID" value="TraesWEE_scaffold_057106_01G000100.1"/>
    <property type="gene ID" value="TraesWEE_scaffold_057106_01G000100"/>
</dbReference>
<proteinExistence type="predicted"/>
<dbReference type="Gene3D" id="1.20.1280.50">
    <property type="match status" value="1"/>
</dbReference>
<reference evidence="4" key="1">
    <citation type="submission" date="2018-08" db="EMBL/GenBank/DDBJ databases">
        <authorList>
            <person name="Rossello M."/>
        </authorList>
    </citation>
    <scope>NUCLEOTIDE SEQUENCE [LARGE SCALE GENOMIC DNA]</scope>
    <source>
        <strain evidence="4">cv. Chinese Spring</strain>
    </source>
</reference>
<dbReference type="InterPro" id="IPR056594">
    <property type="entry name" value="AT5G49610-like_b-prop"/>
</dbReference>
<accession>A0A1D5UK34</accession>